<dbReference type="GO" id="GO:0020037">
    <property type="term" value="F:heme binding"/>
    <property type="evidence" value="ECO:0007669"/>
    <property type="project" value="InterPro"/>
</dbReference>
<evidence type="ECO:0000256" key="3">
    <source>
        <dbReference type="ARBA" id="ARBA00022723"/>
    </source>
</evidence>
<dbReference type="OrthoDB" id="236246at2"/>
<keyword evidence="4" id="KW-0560">Oxidoreductase</keyword>
<dbReference type="RefSeq" id="WP_059151023.1">
    <property type="nucleotide sequence ID" value="NZ_KQ130453.1"/>
</dbReference>
<dbReference type="InterPro" id="IPR011008">
    <property type="entry name" value="Dimeric_a/b-barrel"/>
</dbReference>
<protein>
    <submittedName>
        <fullName evidence="6">Peroxidase</fullName>
    </submittedName>
</protein>
<dbReference type="GO" id="GO:0046872">
    <property type="term" value="F:metal ion binding"/>
    <property type="evidence" value="ECO:0007669"/>
    <property type="project" value="UniProtKB-KW"/>
</dbReference>
<dbReference type="InterPro" id="IPR006314">
    <property type="entry name" value="Dyp_peroxidase"/>
</dbReference>
<evidence type="ECO:0000256" key="1">
    <source>
        <dbReference type="ARBA" id="ARBA00001970"/>
    </source>
</evidence>
<evidence type="ECO:0000256" key="2">
    <source>
        <dbReference type="ARBA" id="ARBA00022559"/>
    </source>
</evidence>
<evidence type="ECO:0000256" key="4">
    <source>
        <dbReference type="ARBA" id="ARBA00023002"/>
    </source>
</evidence>
<dbReference type="GO" id="GO:0004601">
    <property type="term" value="F:peroxidase activity"/>
    <property type="evidence" value="ECO:0007669"/>
    <property type="project" value="UniProtKB-KW"/>
</dbReference>
<dbReference type="PANTHER" id="PTHR30521">
    <property type="entry name" value="DEFERROCHELATASE/PEROXIDASE"/>
    <property type="match status" value="1"/>
</dbReference>
<evidence type="ECO:0000313" key="6">
    <source>
        <dbReference type="EMBL" id="KMS56162.1"/>
    </source>
</evidence>
<dbReference type="PATRIC" id="fig|1114963.3.peg.1697"/>
<organism evidence="6 7">
    <name type="scientific">Novosphingobium barchaimii LL02</name>
    <dbReference type="NCBI Taxonomy" id="1114963"/>
    <lineage>
        <taxon>Bacteria</taxon>
        <taxon>Pseudomonadati</taxon>
        <taxon>Pseudomonadota</taxon>
        <taxon>Alphaproteobacteria</taxon>
        <taxon>Sphingomonadales</taxon>
        <taxon>Sphingomonadaceae</taxon>
        <taxon>Novosphingobium</taxon>
    </lineage>
</organism>
<dbReference type="EMBL" id="JACU01000004">
    <property type="protein sequence ID" value="KMS56162.1"/>
    <property type="molecule type" value="Genomic_DNA"/>
</dbReference>
<dbReference type="PANTHER" id="PTHR30521:SF5">
    <property type="entry name" value="BLR4509 PROTEIN"/>
    <property type="match status" value="1"/>
</dbReference>
<dbReference type="Proteomes" id="UP000052268">
    <property type="component" value="Unassembled WGS sequence"/>
</dbReference>
<sequence>MSAAAAESGDIQAIVDRGFGSLRAARYLLLRVINPAAARAWLRGLTVTSLANARSHRVSRVDQIAFTAAGLRTLGFAPDSVPGFAPEFLDGMAGDERRSHRLGDAGENAPQYWDWGAGEKEPHVLLILLSTEEAIEALETQIVSALPAAGCTLLALNRSNTRVGHEPFGFADGVSQPALDWEGTLHPGGVRDRIYRNRLAMGEVLLGYPNEYGFVADHTAKGIGRNGSYLVYRQLEQDVRGFWQWLAQAAGPDGAGVLAERMVGRTMDGAPLDGLPETPVEGTQDRDNSFTFAADPDGIACPIGAHVRRANPRSSDDPQGRRGFFRDLLSSAGLKGTAIHDAVAAARFHRIVRRGRSYGPAMSPGEAMAAGEDAPLEPSGIHFICLNANLARQFEFVQGAWISSHNFAGLSGESDPLLGHRKPVNGGMATDAFSHVDRQGCPRLIGGLPRFVTVKGGAYFFLPGLKGLAAILAD</sequence>
<comment type="cofactor">
    <cofactor evidence="1">
        <name>heme b</name>
        <dbReference type="ChEBI" id="CHEBI:60344"/>
    </cofactor>
</comment>
<dbReference type="GO" id="GO:0005829">
    <property type="term" value="C:cytosol"/>
    <property type="evidence" value="ECO:0007669"/>
    <property type="project" value="TreeGrafter"/>
</dbReference>
<name>A0A0J7XX93_9SPHN</name>
<keyword evidence="7" id="KW-1185">Reference proteome</keyword>
<evidence type="ECO:0000256" key="5">
    <source>
        <dbReference type="ARBA" id="ARBA00023004"/>
    </source>
</evidence>
<comment type="caution">
    <text evidence="6">The sequence shown here is derived from an EMBL/GenBank/DDBJ whole genome shotgun (WGS) entry which is preliminary data.</text>
</comment>
<evidence type="ECO:0000313" key="7">
    <source>
        <dbReference type="Proteomes" id="UP000052268"/>
    </source>
</evidence>
<keyword evidence="5" id="KW-0408">Iron</keyword>
<keyword evidence="3" id="KW-0479">Metal-binding</keyword>
<dbReference type="PROSITE" id="PS51404">
    <property type="entry name" value="DYP_PEROXIDASE"/>
    <property type="match status" value="1"/>
</dbReference>
<reference evidence="6 7" key="1">
    <citation type="journal article" date="2015" name="G3 (Bethesda)">
        <title>Insights into Ongoing Evolution of the Hexachlorocyclohexane Catabolic Pathway from Comparative Genomics of Ten Sphingomonadaceae Strains.</title>
        <authorList>
            <person name="Pearce S.L."/>
            <person name="Oakeshott J.G."/>
            <person name="Pandey G."/>
        </authorList>
    </citation>
    <scope>NUCLEOTIDE SEQUENCE [LARGE SCALE GENOMIC DNA]</scope>
    <source>
        <strain evidence="6 7">LL02</strain>
    </source>
</reference>
<proteinExistence type="predicted"/>
<dbReference type="AlphaFoldDB" id="A0A0J7XX93"/>
<dbReference type="SUPFAM" id="SSF54909">
    <property type="entry name" value="Dimeric alpha+beta barrel"/>
    <property type="match status" value="1"/>
</dbReference>
<keyword evidence="2 6" id="KW-0575">Peroxidase</keyword>
<accession>A0A0J7XX93</accession>
<gene>
    <name evidence="6" type="ORF">V474_14405</name>
</gene>